<name>A0A1M5A0A9_9BACT</name>
<reference evidence="11" key="1">
    <citation type="submission" date="2016-11" db="EMBL/GenBank/DDBJ databases">
        <authorList>
            <person name="Varghese N."/>
            <person name="Submissions S."/>
        </authorList>
    </citation>
    <scope>NUCLEOTIDE SEQUENCE [LARGE SCALE GENOMIC DNA]</scope>
    <source>
        <strain evidence="11">DSM 9756</strain>
    </source>
</reference>
<evidence type="ECO:0000256" key="8">
    <source>
        <dbReference type="PIRNR" id="PIRNR003107"/>
    </source>
</evidence>
<comment type="function">
    <text evidence="7 8">Plays a role in the regulation of phosphate uptake.</text>
</comment>
<evidence type="ECO:0000256" key="6">
    <source>
        <dbReference type="ARBA" id="ARBA00022592"/>
    </source>
</evidence>
<dbReference type="PANTHER" id="PTHR42930:SF3">
    <property type="entry name" value="PHOSPHATE-SPECIFIC TRANSPORT SYSTEM ACCESSORY PROTEIN PHOU"/>
    <property type="match status" value="1"/>
</dbReference>
<dbReference type="GO" id="GO:0030643">
    <property type="term" value="P:intracellular phosphate ion homeostasis"/>
    <property type="evidence" value="ECO:0007669"/>
    <property type="project" value="InterPro"/>
</dbReference>
<dbReference type="PIRSF" id="PIRSF003107">
    <property type="entry name" value="PhoU"/>
    <property type="match status" value="1"/>
</dbReference>
<dbReference type="FunFam" id="1.20.58.220:FF:000004">
    <property type="entry name" value="Phosphate-specific transport system accessory protein PhoU"/>
    <property type="match status" value="1"/>
</dbReference>
<dbReference type="NCBIfam" id="TIGR02135">
    <property type="entry name" value="phoU_full"/>
    <property type="match status" value="1"/>
</dbReference>
<evidence type="ECO:0000313" key="11">
    <source>
        <dbReference type="Proteomes" id="UP000184076"/>
    </source>
</evidence>
<evidence type="ECO:0000259" key="9">
    <source>
        <dbReference type="Pfam" id="PF01895"/>
    </source>
</evidence>
<feature type="domain" description="PhoU" evidence="9">
    <location>
        <begin position="16"/>
        <end position="104"/>
    </location>
</feature>
<keyword evidence="4 8" id="KW-0813">Transport</keyword>
<dbReference type="GO" id="GO:0005737">
    <property type="term" value="C:cytoplasm"/>
    <property type="evidence" value="ECO:0007669"/>
    <property type="project" value="UniProtKB-SubCell"/>
</dbReference>
<dbReference type="OrthoDB" id="9814256at2"/>
<organism evidence="10 11">
    <name type="scientific">Desulfacinum infernum DSM 9756</name>
    <dbReference type="NCBI Taxonomy" id="1121391"/>
    <lineage>
        <taxon>Bacteria</taxon>
        <taxon>Pseudomonadati</taxon>
        <taxon>Thermodesulfobacteriota</taxon>
        <taxon>Syntrophobacteria</taxon>
        <taxon>Syntrophobacterales</taxon>
        <taxon>Syntrophobacteraceae</taxon>
        <taxon>Desulfacinum</taxon>
    </lineage>
</organism>
<evidence type="ECO:0000256" key="2">
    <source>
        <dbReference type="ARBA" id="ARBA00008107"/>
    </source>
</evidence>
<keyword evidence="6 8" id="KW-0592">Phosphate transport</keyword>
<dbReference type="AlphaFoldDB" id="A0A1M5A0A9"/>
<gene>
    <name evidence="10" type="ORF">SAMN02745206_01587</name>
</gene>
<dbReference type="Pfam" id="PF01895">
    <property type="entry name" value="PhoU"/>
    <property type="match status" value="2"/>
</dbReference>
<evidence type="ECO:0000313" key="10">
    <source>
        <dbReference type="EMBL" id="SHF23537.1"/>
    </source>
</evidence>
<evidence type="ECO:0000256" key="4">
    <source>
        <dbReference type="ARBA" id="ARBA00022448"/>
    </source>
</evidence>
<dbReference type="STRING" id="1121391.SAMN02745206_01587"/>
<dbReference type="InterPro" id="IPR028366">
    <property type="entry name" value="PhoU"/>
</dbReference>
<dbReference type="GO" id="GO:0006817">
    <property type="term" value="P:phosphate ion transport"/>
    <property type="evidence" value="ECO:0007669"/>
    <property type="project" value="UniProtKB-KW"/>
</dbReference>
<comment type="similarity">
    <text evidence="2 8">Belongs to the PhoU family.</text>
</comment>
<dbReference type="InterPro" id="IPR038078">
    <property type="entry name" value="PhoU-like_sf"/>
</dbReference>
<evidence type="ECO:0000256" key="5">
    <source>
        <dbReference type="ARBA" id="ARBA00022490"/>
    </source>
</evidence>
<comment type="subcellular location">
    <subcellularLocation>
        <location evidence="1 8">Cytoplasm</location>
    </subcellularLocation>
</comment>
<keyword evidence="11" id="KW-1185">Reference proteome</keyword>
<dbReference type="GO" id="GO:0045936">
    <property type="term" value="P:negative regulation of phosphate metabolic process"/>
    <property type="evidence" value="ECO:0007669"/>
    <property type="project" value="InterPro"/>
</dbReference>
<accession>A0A1M5A0A9</accession>
<keyword evidence="5 8" id="KW-0963">Cytoplasm</keyword>
<dbReference type="RefSeq" id="WP_073038453.1">
    <property type="nucleotide sequence ID" value="NZ_FQVB01000013.1"/>
</dbReference>
<dbReference type="Gene3D" id="1.20.58.220">
    <property type="entry name" value="Phosphate transport system protein phou homolog 2, domain 2"/>
    <property type="match status" value="1"/>
</dbReference>
<protein>
    <recommendedName>
        <fullName evidence="8">Phosphate-specific transport system accessory protein PhoU</fullName>
    </recommendedName>
</protein>
<proteinExistence type="inferred from homology"/>
<dbReference type="SUPFAM" id="SSF109755">
    <property type="entry name" value="PhoU-like"/>
    <property type="match status" value="1"/>
</dbReference>
<sequence length="219" mass="24551">MKTHFHRQLDELKMTILEMAAVTEKAMEKAIRAFRTRDAELAAQVIEGDQEINQLEMSVDHLCLSLLALEQPVAKDLRFIIGAIRMSIDLERIGDQAVNIAQRTLSLSSKPPLPPLPELDALADTAMDMLRVSIASFANRNISQAYDVCQMDDEADELNVAVLKKMIDLMVTESRSIERAVQTIITARCLERVADQTTNIAECVIFMTEGVNIKHRCEP</sequence>
<evidence type="ECO:0000256" key="7">
    <source>
        <dbReference type="ARBA" id="ARBA00056181"/>
    </source>
</evidence>
<dbReference type="InterPro" id="IPR026022">
    <property type="entry name" value="PhoU_dom"/>
</dbReference>
<dbReference type="Proteomes" id="UP000184076">
    <property type="component" value="Unassembled WGS sequence"/>
</dbReference>
<feature type="domain" description="PhoU" evidence="9">
    <location>
        <begin position="122"/>
        <end position="204"/>
    </location>
</feature>
<evidence type="ECO:0000256" key="1">
    <source>
        <dbReference type="ARBA" id="ARBA00004496"/>
    </source>
</evidence>
<dbReference type="EMBL" id="FQVB01000013">
    <property type="protein sequence ID" value="SHF23537.1"/>
    <property type="molecule type" value="Genomic_DNA"/>
</dbReference>
<comment type="subunit">
    <text evidence="3 8">Homodimer.</text>
</comment>
<dbReference type="PANTHER" id="PTHR42930">
    <property type="entry name" value="PHOSPHATE-SPECIFIC TRANSPORT SYSTEM ACCESSORY PROTEIN PHOU"/>
    <property type="match status" value="1"/>
</dbReference>
<evidence type="ECO:0000256" key="3">
    <source>
        <dbReference type="ARBA" id="ARBA00011738"/>
    </source>
</evidence>